<evidence type="ECO:0000256" key="3">
    <source>
        <dbReference type="ARBA" id="ARBA00022475"/>
    </source>
</evidence>
<dbReference type="GO" id="GO:0016413">
    <property type="term" value="F:O-acetyltransferase activity"/>
    <property type="evidence" value="ECO:0007669"/>
    <property type="project" value="TreeGrafter"/>
</dbReference>
<feature type="transmembrane region" description="Helical" evidence="8">
    <location>
        <begin position="430"/>
        <end position="449"/>
    </location>
</feature>
<evidence type="ECO:0000256" key="8">
    <source>
        <dbReference type="SAM" id="Phobius"/>
    </source>
</evidence>
<evidence type="ECO:0000256" key="7">
    <source>
        <dbReference type="SAM" id="MobiDB-lite"/>
    </source>
</evidence>
<dbReference type="GO" id="GO:0005886">
    <property type="term" value="C:plasma membrane"/>
    <property type="evidence" value="ECO:0007669"/>
    <property type="project" value="UniProtKB-SubCell"/>
</dbReference>
<dbReference type="EMBL" id="RCUY01000005">
    <property type="protein sequence ID" value="RLP83045.1"/>
    <property type="molecule type" value="Genomic_DNA"/>
</dbReference>
<feature type="transmembrane region" description="Helical" evidence="8">
    <location>
        <begin position="250"/>
        <end position="270"/>
    </location>
</feature>
<feature type="transmembrane region" description="Helical" evidence="8">
    <location>
        <begin position="191"/>
        <end position="209"/>
    </location>
</feature>
<gene>
    <name evidence="10" type="ORF">D9V34_07330</name>
</gene>
<keyword evidence="10" id="KW-0808">Transferase</keyword>
<evidence type="ECO:0000256" key="1">
    <source>
        <dbReference type="ARBA" id="ARBA00004651"/>
    </source>
</evidence>
<proteinExistence type="inferred from homology"/>
<keyword evidence="4 8" id="KW-0812">Transmembrane</keyword>
<feature type="transmembrane region" description="Helical" evidence="8">
    <location>
        <begin position="282"/>
        <end position="303"/>
    </location>
</feature>
<protein>
    <submittedName>
        <fullName evidence="10">Acyltransferase</fullName>
    </submittedName>
</protein>
<feature type="domain" description="Acyltransferase 3" evidence="9">
    <location>
        <begin position="41"/>
        <end position="376"/>
    </location>
</feature>
<sequence length="469" mass="50189">MSTLTDFGHKLPGAPGQGVEPRRPSESEAGGIQTRIHTRDRSVDLVRTVLLIVVVALHSIMAGVGVGPTGIVLENALDHQAGFVPASWVLQVMPLFFILGGFSSFTQWTRMRERGHSPADYVITRLHRLLLPALAVIGTVTAALLAMTILGVPADLIATAGFRISQPLWFLGVYVLCSALVPVLVGAHERFPILSLVMLGSAALGVDIMRAGTGIVGIGFINLMFVWLAVQQLGFWLADGRGASWSTRTRIIVGASALAALLLLSVPGPYSPDMYENLNPPTICLILLGIAQLMLFTLLRNWLREVAERPRISSLVNRLGARSMTIYLWHMPVIILLAAGLLILNLAVAVPLPDPLSAGWWLTRPVWLVAVGLAVIPVVGKFGRIEATKRPAICEERTRAITLRVAAAVLLGAGSVLVILVTGFAVTGALLAVGMLVASLQLVGMLDVARLVTRLARLVNVPARLDARL</sequence>
<feature type="transmembrane region" description="Helical" evidence="8">
    <location>
        <begin position="324"/>
        <end position="348"/>
    </location>
</feature>
<keyword evidence="6 8" id="KW-0472">Membrane</keyword>
<dbReference type="AlphaFoldDB" id="A0A3L7ASS0"/>
<comment type="subcellular location">
    <subcellularLocation>
        <location evidence="1">Cell membrane</location>
        <topology evidence="1">Multi-pass membrane protein</topology>
    </subcellularLocation>
</comment>
<feature type="transmembrane region" description="Helical" evidence="8">
    <location>
        <begin position="360"/>
        <end position="380"/>
    </location>
</feature>
<dbReference type="GO" id="GO:0009246">
    <property type="term" value="P:enterobacterial common antigen biosynthetic process"/>
    <property type="evidence" value="ECO:0007669"/>
    <property type="project" value="TreeGrafter"/>
</dbReference>
<dbReference type="OrthoDB" id="8206682at2"/>
<keyword evidence="10" id="KW-0012">Acyltransferase</keyword>
<dbReference type="RefSeq" id="WP_121688182.1">
    <property type="nucleotide sequence ID" value="NZ_RCUY01000005.1"/>
</dbReference>
<dbReference type="Pfam" id="PF01757">
    <property type="entry name" value="Acyl_transf_3"/>
    <property type="match status" value="1"/>
</dbReference>
<keyword evidence="11" id="KW-1185">Reference proteome</keyword>
<evidence type="ECO:0000256" key="5">
    <source>
        <dbReference type="ARBA" id="ARBA00022989"/>
    </source>
</evidence>
<evidence type="ECO:0000256" key="2">
    <source>
        <dbReference type="ARBA" id="ARBA00007400"/>
    </source>
</evidence>
<dbReference type="Proteomes" id="UP000269438">
    <property type="component" value="Unassembled WGS sequence"/>
</dbReference>
<dbReference type="PANTHER" id="PTHR40074">
    <property type="entry name" value="O-ACETYLTRANSFERASE WECH"/>
    <property type="match status" value="1"/>
</dbReference>
<evidence type="ECO:0000313" key="11">
    <source>
        <dbReference type="Proteomes" id="UP000269438"/>
    </source>
</evidence>
<feature type="transmembrane region" description="Helical" evidence="8">
    <location>
        <begin position="164"/>
        <end position="184"/>
    </location>
</feature>
<feature type="region of interest" description="Disordered" evidence="7">
    <location>
        <begin position="1"/>
        <end position="33"/>
    </location>
</feature>
<comment type="caution">
    <text evidence="10">The sequence shown here is derived from an EMBL/GenBank/DDBJ whole genome shotgun (WGS) entry which is preliminary data.</text>
</comment>
<feature type="transmembrane region" description="Helical" evidence="8">
    <location>
        <begin position="86"/>
        <end position="108"/>
    </location>
</feature>
<reference evidence="10 11" key="1">
    <citation type="submission" date="2018-10" db="EMBL/GenBank/DDBJ databases">
        <authorList>
            <person name="Li J."/>
        </authorList>
    </citation>
    <scope>NUCLEOTIDE SEQUENCE [LARGE SCALE GENOMIC DNA]</scope>
    <source>
        <strain evidence="10 11">JCM 11654</strain>
    </source>
</reference>
<comment type="similarity">
    <text evidence="2">Belongs to the acyltransferase 3 family.</text>
</comment>
<dbReference type="PANTHER" id="PTHR40074:SF2">
    <property type="entry name" value="O-ACETYLTRANSFERASE WECH"/>
    <property type="match status" value="1"/>
</dbReference>
<feature type="transmembrane region" description="Helical" evidence="8">
    <location>
        <begin position="215"/>
        <end position="238"/>
    </location>
</feature>
<evidence type="ECO:0000313" key="10">
    <source>
        <dbReference type="EMBL" id="RLP83045.1"/>
    </source>
</evidence>
<evidence type="ECO:0000256" key="4">
    <source>
        <dbReference type="ARBA" id="ARBA00022692"/>
    </source>
</evidence>
<keyword evidence="3" id="KW-1003">Cell membrane</keyword>
<dbReference type="InterPro" id="IPR002656">
    <property type="entry name" value="Acyl_transf_3_dom"/>
</dbReference>
<feature type="transmembrane region" description="Helical" evidence="8">
    <location>
        <begin position="129"/>
        <end position="152"/>
    </location>
</feature>
<evidence type="ECO:0000256" key="6">
    <source>
        <dbReference type="ARBA" id="ARBA00023136"/>
    </source>
</evidence>
<feature type="transmembrane region" description="Helical" evidence="8">
    <location>
        <begin position="401"/>
        <end position="424"/>
    </location>
</feature>
<evidence type="ECO:0000259" key="9">
    <source>
        <dbReference type="Pfam" id="PF01757"/>
    </source>
</evidence>
<accession>A0A3L7ASS0</accession>
<feature type="transmembrane region" description="Helical" evidence="8">
    <location>
        <begin position="45"/>
        <end position="66"/>
    </location>
</feature>
<organism evidence="10 11">
    <name type="scientific">Mycetocola lacteus</name>
    <dbReference type="NCBI Taxonomy" id="76637"/>
    <lineage>
        <taxon>Bacteria</taxon>
        <taxon>Bacillati</taxon>
        <taxon>Actinomycetota</taxon>
        <taxon>Actinomycetes</taxon>
        <taxon>Micrococcales</taxon>
        <taxon>Microbacteriaceae</taxon>
        <taxon>Mycetocola</taxon>
    </lineage>
</organism>
<keyword evidence="5 8" id="KW-1133">Transmembrane helix</keyword>
<name>A0A3L7ASS0_9MICO</name>